<dbReference type="AlphaFoldDB" id="A0A653IGW4"/>
<name>A0A653IGW4_9BACL</name>
<dbReference type="InterPro" id="IPR027843">
    <property type="entry name" value="DUF4440"/>
</dbReference>
<dbReference type="InterPro" id="IPR032710">
    <property type="entry name" value="NTF2-like_dom_sf"/>
</dbReference>
<sequence length="127" mass="14767">MQLSIQEQLQHVLQARHNHLMAGNREAMNELLTPNFSFIDGLGRQFDAETYLDHYVDVDLIKWVSSIDESMTVELFETTALVQTLTEDQFQYGTTSYVGRFRIVSLYQLTDTGWKWHFSQATSLDQD</sequence>
<organism evidence="2 3">
    <name type="scientific">Exiguobacterium oxidotolerans</name>
    <dbReference type="NCBI Taxonomy" id="223958"/>
    <lineage>
        <taxon>Bacteria</taxon>
        <taxon>Bacillati</taxon>
        <taxon>Bacillota</taxon>
        <taxon>Bacilli</taxon>
        <taxon>Bacillales</taxon>
        <taxon>Bacillales Family XII. Incertae Sedis</taxon>
        <taxon>Exiguobacterium</taxon>
    </lineage>
</organism>
<dbReference type="RefSeq" id="WP_029330388.1">
    <property type="nucleotide sequence ID" value="NZ_LR732308.1"/>
</dbReference>
<evidence type="ECO:0000259" key="1">
    <source>
        <dbReference type="Pfam" id="PF14534"/>
    </source>
</evidence>
<feature type="domain" description="DUF4440" evidence="1">
    <location>
        <begin position="12"/>
        <end position="115"/>
    </location>
</feature>
<evidence type="ECO:0000313" key="2">
    <source>
        <dbReference type="EMBL" id="VWX38516.1"/>
    </source>
</evidence>
<dbReference type="Gene3D" id="3.10.450.50">
    <property type="match status" value="1"/>
</dbReference>
<protein>
    <recommendedName>
        <fullName evidence="1">DUF4440 domain-containing protein</fullName>
    </recommendedName>
</protein>
<dbReference type="Proteomes" id="UP000439752">
    <property type="component" value="Unassembled WGS sequence"/>
</dbReference>
<reference evidence="2 3" key="1">
    <citation type="submission" date="2019-10" db="EMBL/GenBank/DDBJ databases">
        <authorList>
            <person name="Karimi E."/>
        </authorList>
    </citation>
    <scope>NUCLEOTIDE SEQUENCE [LARGE SCALE GENOMIC DNA]</scope>
    <source>
        <strain evidence="2">Exiguobacterium sp. 9Y</strain>
    </source>
</reference>
<accession>A0A653IGW4</accession>
<keyword evidence="3" id="KW-1185">Reference proteome</keyword>
<dbReference type="Pfam" id="PF14534">
    <property type="entry name" value="DUF4440"/>
    <property type="match status" value="1"/>
</dbReference>
<evidence type="ECO:0000313" key="3">
    <source>
        <dbReference type="Proteomes" id="UP000439752"/>
    </source>
</evidence>
<dbReference type="SUPFAM" id="SSF54427">
    <property type="entry name" value="NTF2-like"/>
    <property type="match status" value="1"/>
</dbReference>
<gene>
    <name evidence="2" type="ORF">EXIGUO9Y_40030</name>
</gene>
<dbReference type="EMBL" id="CABWKQ010000034">
    <property type="protein sequence ID" value="VWX38516.1"/>
    <property type="molecule type" value="Genomic_DNA"/>
</dbReference>
<proteinExistence type="predicted"/>